<sequence length="112" mass="12679">LLCAFLLHSSRSDQVIQLQPEMSVTEGSRVKFDCQYETSGSNIDLFWYIQQTGGAPRFIIWRAAYSITQQTSDIKYESNLDKDSKSIDLMISDVRVSDSGVYYCALSLAFSE</sequence>
<protein>
    <recommendedName>
        <fullName evidence="6">Ig-like domain-containing protein</fullName>
    </recommendedName>
</protein>
<evidence type="ECO:0000259" key="6">
    <source>
        <dbReference type="PROSITE" id="PS50835"/>
    </source>
</evidence>
<dbReference type="SMART" id="SM00406">
    <property type="entry name" value="IGv"/>
    <property type="match status" value="1"/>
</dbReference>
<organism evidence="7 8">
    <name type="scientific">Leptobrachium leishanense</name>
    <name type="common">Leishan spiny toad</name>
    <dbReference type="NCBI Taxonomy" id="445787"/>
    <lineage>
        <taxon>Eukaryota</taxon>
        <taxon>Metazoa</taxon>
        <taxon>Chordata</taxon>
        <taxon>Craniata</taxon>
        <taxon>Vertebrata</taxon>
        <taxon>Euteleostomi</taxon>
        <taxon>Amphibia</taxon>
        <taxon>Batrachia</taxon>
        <taxon>Anura</taxon>
        <taxon>Pelobatoidea</taxon>
        <taxon>Megophryidae</taxon>
        <taxon>Leptobrachium</taxon>
    </lineage>
</organism>
<reference evidence="7" key="2">
    <citation type="submission" date="2025-09" db="UniProtKB">
        <authorList>
            <consortium name="Ensembl"/>
        </authorList>
    </citation>
    <scope>IDENTIFICATION</scope>
</reference>
<keyword evidence="8" id="KW-1185">Reference proteome</keyword>
<dbReference type="Proteomes" id="UP000694569">
    <property type="component" value="Unplaced"/>
</dbReference>
<dbReference type="PANTHER" id="PTHR19367:SF18">
    <property type="entry name" value="T CELL RECEPTOR ALPHA VARIABLE 16"/>
    <property type="match status" value="1"/>
</dbReference>
<dbReference type="GeneTree" id="ENSGT01030000234557"/>
<dbReference type="SMART" id="SM00409">
    <property type="entry name" value="IG"/>
    <property type="match status" value="1"/>
</dbReference>
<proteinExistence type="predicted"/>
<dbReference type="InterPro" id="IPR013783">
    <property type="entry name" value="Ig-like_fold"/>
</dbReference>
<dbReference type="OrthoDB" id="8947657at2759"/>
<dbReference type="InterPro" id="IPR007110">
    <property type="entry name" value="Ig-like_dom"/>
</dbReference>
<accession>A0A8C5M3T3</accession>
<dbReference type="GO" id="GO:0002250">
    <property type="term" value="P:adaptive immune response"/>
    <property type="evidence" value="ECO:0007669"/>
    <property type="project" value="UniProtKB-KW"/>
</dbReference>
<dbReference type="PROSITE" id="PS50835">
    <property type="entry name" value="IG_LIKE"/>
    <property type="match status" value="1"/>
</dbReference>
<evidence type="ECO:0000256" key="4">
    <source>
        <dbReference type="ARBA" id="ARBA00023319"/>
    </source>
</evidence>
<dbReference type="InterPro" id="IPR051287">
    <property type="entry name" value="TCR_variable_region"/>
</dbReference>
<dbReference type="PANTHER" id="PTHR19367">
    <property type="entry name" value="T-CELL RECEPTOR ALPHA CHAIN V REGION"/>
    <property type="match status" value="1"/>
</dbReference>
<dbReference type="GO" id="GO:0042101">
    <property type="term" value="C:T cell receptor complex"/>
    <property type="evidence" value="ECO:0007669"/>
    <property type="project" value="UniProtKB-KW"/>
</dbReference>
<keyword evidence="2" id="KW-1064">Adaptive immunity</keyword>
<evidence type="ECO:0000313" key="7">
    <source>
        <dbReference type="Ensembl" id="ENSLLEP00000009076.1"/>
    </source>
</evidence>
<dbReference type="AlphaFoldDB" id="A0A8C5M3T3"/>
<dbReference type="InterPro" id="IPR003599">
    <property type="entry name" value="Ig_sub"/>
</dbReference>
<evidence type="ECO:0000256" key="1">
    <source>
        <dbReference type="ARBA" id="ARBA00022729"/>
    </source>
</evidence>
<feature type="domain" description="Ig-like" evidence="6">
    <location>
        <begin position="13"/>
        <end position="112"/>
    </location>
</feature>
<reference evidence="7" key="1">
    <citation type="submission" date="2025-08" db="UniProtKB">
        <authorList>
            <consortium name="Ensembl"/>
        </authorList>
    </citation>
    <scope>IDENTIFICATION</scope>
</reference>
<keyword evidence="5" id="KW-1279">T cell receptor</keyword>
<evidence type="ECO:0000313" key="8">
    <source>
        <dbReference type="Proteomes" id="UP000694569"/>
    </source>
</evidence>
<keyword evidence="5" id="KW-0391">Immunity</keyword>
<keyword evidence="4" id="KW-0393">Immunoglobulin domain</keyword>
<evidence type="ECO:0000256" key="3">
    <source>
        <dbReference type="ARBA" id="ARBA00023170"/>
    </source>
</evidence>
<dbReference type="Gene3D" id="2.60.40.10">
    <property type="entry name" value="Immunoglobulins"/>
    <property type="match status" value="1"/>
</dbReference>
<keyword evidence="1" id="KW-0732">Signal</keyword>
<dbReference type="InterPro" id="IPR036179">
    <property type="entry name" value="Ig-like_dom_sf"/>
</dbReference>
<dbReference type="SUPFAM" id="SSF48726">
    <property type="entry name" value="Immunoglobulin"/>
    <property type="match status" value="1"/>
</dbReference>
<name>A0A8C5M3T3_9ANUR</name>
<dbReference type="Ensembl" id="ENSLLET00000009427.1">
    <property type="protein sequence ID" value="ENSLLEP00000009076.1"/>
    <property type="gene ID" value="ENSLLEG00000005789.1"/>
</dbReference>
<keyword evidence="3" id="KW-0675">Receptor</keyword>
<dbReference type="InterPro" id="IPR013106">
    <property type="entry name" value="Ig_V-set"/>
</dbReference>
<dbReference type="Pfam" id="PF07686">
    <property type="entry name" value="V-set"/>
    <property type="match status" value="1"/>
</dbReference>
<evidence type="ECO:0000256" key="2">
    <source>
        <dbReference type="ARBA" id="ARBA00023130"/>
    </source>
</evidence>
<evidence type="ECO:0000256" key="5">
    <source>
        <dbReference type="ARBA" id="ARBA00043266"/>
    </source>
</evidence>